<name>A0A7W3J4W7_9MICO</name>
<organism evidence="1 2">
    <name type="scientific">Promicromonospora sukumoe</name>
    <dbReference type="NCBI Taxonomy" id="88382"/>
    <lineage>
        <taxon>Bacteria</taxon>
        <taxon>Bacillati</taxon>
        <taxon>Actinomycetota</taxon>
        <taxon>Actinomycetes</taxon>
        <taxon>Micrococcales</taxon>
        <taxon>Promicromonosporaceae</taxon>
        <taxon>Promicromonospora</taxon>
    </lineage>
</organism>
<evidence type="ECO:0000313" key="2">
    <source>
        <dbReference type="Proteomes" id="UP000540568"/>
    </source>
</evidence>
<gene>
    <name evidence="1" type="ORF">FHX71_000300</name>
</gene>
<reference evidence="1 2" key="1">
    <citation type="submission" date="2020-07" db="EMBL/GenBank/DDBJ databases">
        <title>Sequencing the genomes of 1000 actinobacteria strains.</title>
        <authorList>
            <person name="Klenk H.-P."/>
        </authorList>
    </citation>
    <scope>NUCLEOTIDE SEQUENCE [LARGE SCALE GENOMIC DNA]</scope>
    <source>
        <strain evidence="1 2">DSM 44121</strain>
    </source>
</reference>
<keyword evidence="2" id="KW-1185">Reference proteome</keyword>
<proteinExistence type="predicted"/>
<dbReference type="AlphaFoldDB" id="A0A7W3J4W7"/>
<accession>A0A7W3J4W7</accession>
<evidence type="ECO:0000313" key="1">
    <source>
        <dbReference type="EMBL" id="MBA8806358.1"/>
    </source>
</evidence>
<protein>
    <submittedName>
        <fullName evidence="1">Uncharacterized protein</fullName>
    </submittedName>
</protein>
<dbReference type="RefSeq" id="WP_182614103.1">
    <property type="nucleotide sequence ID" value="NZ_BAAATF010000012.1"/>
</dbReference>
<sequence length="297" mass="31983">MTAPDGYRYATLTRAVKDKSSPLRRHLDARYPNTRPVQTDYRAGAGDILVDGGTAASGTVGAAFDFAIRFALNPGYDPKPATRMFAGDAVAYAAVLGVVELAATAPPSSDDFLRAAWAVALCTEVFRTGRLMPGSPLVGLVEQERFTTEGLVGLATEDALAELRTLREVAYVHLHPRIEDAKTMAIGPSFKASALCSADADLIYDGTLLELKSHLGTKNARTGTRADTLDLADLYQLIAYAMFDRDDAYGIHTVGVYSARYGHFVSWPLRDTLDTMAGTTIDLQAERGTVWRLLGGS</sequence>
<dbReference type="EMBL" id="JACGWV010000001">
    <property type="protein sequence ID" value="MBA8806358.1"/>
    <property type="molecule type" value="Genomic_DNA"/>
</dbReference>
<comment type="caution">
    <text evidence="1">The sequence shown here is derived from an EMBL/GenBank/DDBJ whole genome shotgun (WGS) entry which is preliminary data.</text>
</comment>
<dbReference type="Proteomes" id="UP000540568">
    <property type="component" value="Unassembled WGS sequence"/>
</dbReference>